<dbReference type="SUPFAM" id="SSF53067">
    <property type="entry name" value="Actin-like ATPase domain"/>
    <property type="match status" value="2"/>
</dbReference>
<dbReference type="AlphaFoldDB" id="A0A8H8VGH2"/>
<dbReference type="OrthoDB" id="2963168at2759"/>
<keyword evidence="1" id="KW-0547">Nucleotide-binding</keyword>
<evidence type="ECO:0000313" key="3">
    <source>
        <dbReference type="EMBL" id="KAF3217299.1"/>
    </source>
</evidence>
<dbReference type="Proteomes" id="UP000614610">
    <property type="component" value="Unassembled WGS sequence"/>
</dbReference>
<dbReference type="Gene3D" id="3.90.640.10">
    <property type="entry name" value="Actin, Chain A, domain 4"/>
    <property type="match status" value="1"/>
</dbReference>
<name>A0A8H8VGH2_ORBOL</name>
<protein>
    <recommendedName>
        <fullName evidence="5">Actin-like ATPase domain-containing protein</fullName>
    </recommendedName>
</protein>
<proteinExistence type="predicted"/>
<reference evidence="3" key="1">
    <citation type="submission" date="2019-06" db="EMBL/GenBank/DDBJ databases">
        <authorList>
            <person name="Palmer J.M."/>
        </authorList>
    </citation>
    <scope>NUCLEOTIDE SEQUENCE</scope>
    <source>
        <strain evidence="3">TWF679</strain>
    </source>
</reference>
<evidence type="ECO:0008006" key="5">
    <source>
        <dbReference type="Google" id="ProtNLM"/>
    </source>
</evidence>
<dbReference type="CDD" id="cd10170">
    <property type="entry name" value="ASKHA_NBD_HSP70"/>
    <property type="match status" value="1"/>
</dbReference>
<dbReference type="EMBL" id="WIWT01000014">
    <property type="protein sequence ID" value="KAF3217299.1"/>
    <property type="molecule type" value="Genomic_DNA"/>
</dbReference>
<dbReference type="GO" id="GO:0140662">
    <property type="term" value="F:ATP-dependent protein folding chaperone"/>
    <property type="evidence" value="ECO:0007669"/>
    <property type="project" value="InterPro"/>
</dbReference>
<dbReference type="Pfam" id="PF00012">
    <property type="entry name" value="HSP70"/>
    <property type="match status" value="1"/>
</dbReference>
<evidence type="ECO:0000313" key="4">
    <source>
        <dbReference type="Proteomes" id="UP000614610"/>
    </source>
</evidence>
<keyword evidence="2" id="KW-0067">ATP-binding</keyword>
<evidence type="ECO:0000256" key="1">
    <source>
        <dbReference type="ARBA" id="ARBA00022741"/>
    </source>
</evidence>
<dbReference type="InterPro" id="IPR043129">
    <property type="entry name" value="ATPase_NBD"/>
</dbReference>
<organism evidence="3 4">
    <name type="scientific">Orbilia oligospora</name>
    <name type="common">Nematode-trapping fungus</name>
    <name type="synonym">Arthrobotrys oligospora</name>
    <dbReference type="NCBI Taxonomy" id="2813651"/>
    <lineage>
        <taxon>Eukaryota</taxon>
        <taxon>Fungi</taxon>
        <taxon>Dikarya</taxon>
        <taxon>Ascomycota</taxon>
        <taxon>Pezizomycotina</taxon>
        <taxon>Orbiliomycetes</taxon>
        <taxon>Orbiliales</taxon>
        <taxon>Orbiliaceae</taxon>
        <taxon>Orbilia</taxon>
    </lineage>
</organism>
<dbReference type="InterPro" id="IPR013126">
    <property type="entry name" value="Hsp_70_fam"/>
</dbReference>
<sequence>MEKPRELEAQEREKLIVAVDFGTTYSGVAFCHSNQKELRDIEVITSWSNNGVAPKVPTEIRYVDRKGPLWGAEASLTCERRGTANSAVIYNRFKLLLDPRSGTGLYDYDSADESSDISTDDEIRLPYKKSAVSVSADYLKLLYQELMQKILRRRLPKTLDITPIHFIFSVPAIWSHEAQSATKFAAKQAGFCSRPSDRLTLVSEPEAAALYVLKAMHEANFSRISTTAVPTLAEGDTFVVCDAGGGTVDLISYEVEDVKPAFRLVEAAVGTGAKCGSSYIDEAFLQLLRQKIGPTFDDSRVWSQKKIGRGSTLMKTFDSIKRSFGQTTNDVWYIELPVNVEDDEENGVIENELEFTAEDLKDLFDPVVDQVISLVRNQVASVQSCGKTVSAIFLVGGFGESHYLYQSVEKWANTQNPPLTVINPQDSWSAIMRGAVIYALNPAIRSRRLRQHYGFECNVTFDPAKHDIADSWMCPFGGGLTASGEVTWSGRMGQDCSESKEIKFPLYTSVRNRDELLKCGSTILYGSKRTTAPTFLKDKDVYVLGQLNPDFSSLSLDTLPSAYSNESGSIVKYYKVDFTLKMSLQSADVKFSVWLDGECVGEADIDYDGFI</sequence>
<dbReference type="Gene3D" id="3.30.420.40">
    <property type="match status" value="2"/>
</dbReference>
<dbReference type="PANTHER" id="PTHR14187">
    <property type="entry name" value="ALPHA KINASE/ELONGATION FACTOR 2 KINASE"/>
    <property type="match status" value="1"/>
</dbReference>
<comment type="caution">
    <text evidence="3">The sequence shown here is derived from an EMBL/GenBank/DDBJ whole genome shotgun (WGS) entry which is preliminary data.</text>
</comment>
<gene>
    <name evidence="3" type="ORF">TWF679_002315</name>
</gene>
<dbReference type="GO" id="GO:0005524">
    <property type="term" value="F:ATP binding"/>
    <property type="evidence" value="ECO:0007669"/>
    <property type="project" value="UniProtKB-KW"/>
</dbReference>
<dbReference type="PANTHER" id="PTHR14187:SF81">
    <property type="entry name" value="HSP70 FAMILY PROTEIN (AFU_ORTHOLOGUE AFUA_4G14040)"/>
    <property type="match status" value="1"/>
</dbReference>
<accession>A0A8H8VGH2</accession>
<evidence type="ECO:0000256" key="2">
    <source>
        <dbReference type="ARBA" id="ARBA00022840"/>
    </source>
</evidence>